<name>A0A4Z2EEY1_9TELE</name>
<evidence type="ECO:0000313" key="4">
    <source>
        <dbReference type="Proteomes" id="UP000314294"/>
    </source>
</evidence>
<gene>
    <name evidence="3" type="primary">Cspg5_1</name>
    <name evidence="3" type="ORF">EYF80_062596</name>
</gene>
<feature type="region of interest" description="Disordered" evidence="1">
    <location>
        <begin position="1"/>
        <end position="85"/>
    </location>
</feature>
<organism evidence="3 4">
    <name type="scientific">Liparis tanakae</name>
    <name type="common">Tanaka's snailfish</name>
    <dbReference type="NCBI Taxonomy" id="230148"/>
    <lineage>
        <taxon>Eukaryota</taxon>
        <taxon>Metazoa</taxon>
        <taxon>Chordata</taxon>
        <taxon>Craniata</taxon>
        <taxon>Vertebrata</taxon>
        <taxon>Euteleostomi</taxon>
        <taxon>Actinopterygii</taxon>
        <taxon>Neopterygii</taxon>
        <taxon>Teleostei</taxon>
        <taxon>Neoteleostei</taxon>
        <taxon>Acanthomorphata</taxon>
        <taxon>Eupercaria</taxon>
        <taxon>Perciformes</taxon>
        <taxon>Cottioidei</taxon>
        <taxon>Cottales</taxon>
        <taxon>Liparidae</taxon>
        <taxon>Liparis</taxon>
    </lineage>
</organism>
<dbReference type="AlphaFoldDB" id="A0A4Z2EEY1"/>
<evidence type="ECO:0000256" key="1">
    <source>
        <dbReference type="SAM" id="MobiDB-lite"/>
    </source>
</evidence>
<feature type="compositionally biased region" description="Basic and acidic residues" evidence="1">
    <location>
        <begin position="61"/>
        <end position="70"/>
    </location>
</feature>
<dbReference type="EMBL" id="SRLO01008612">
    <property type="protein sequence ID" value="TNN27261.1"/>
    <property type="molecule type" value="Genomic_DNA"/>
</dbReference>
<feature type="compositionally biased region" description="Polar residues" evidence="1">
    <location>
        <begin position="25"/>
        <end position="37"/>
    </location>
</feature>
<keyword evidence="4" id="KW-1185">Reference proteome</keyword>
<proteinExistence type="predicted"/>
<reference evidence="3 4" key="1">
    <citation type="submission" date="2019-03" db="EMBL/GenBank/DDBJ databases">
        <title>First draft genome of Liparis tanakae, snailfish: a comprehensive survey of snailfish specific genes.</title>
        <authorList>
            <person name="Kim W."/>
            <person name="Song I."/>
            <person name="Jeong J.-H."/>
            <person name="Kim D."/>
            <person name="Kim S."/>
            <person name="Ryu S."/>
            <person name="Song J.Y."/>
            <person name="Lee S.K."/>
        </authorList>
    </citation>
    <scope>NUCLEOTIDE SEQUENCE [LARGE SCALE GENOMIC DNA]</scope>
    <source>
        <tissue evidence="3">Muscle</tissue>
    </source>
</reference>
<comment type="caution">
    <text evidence="3">The sequence shown here is derived from an EMBL/GenBank/DDBJ whole genome shotgun (WGS) entry which is preliminary data.</text>
</comment>
<feature type="compositionally biased region" description="Basic and acidic residues" evidence="1">
    <location>
        <begin position="38"/>
        <end position="53"/>
    </location>
</feature>
<feature type="domain" description="Neural chondroitin sulphate proteoglycan cytoplasmic" evidence="2">
    <location>
        <begin position="30"/>
        <end position="84"/>
    </location>
</feature>
<sequence length="85" mass="9622">MNVAMSKPIGMVGHETQRRGLEVKFSTNWQDDPNPQNKLEDPVKAQPKEDDSLNIHNSLTPKHENHKVLGEDNSSEVNSLQNNMM</sequence>
<protein>
    <submittedName>
        <fullName evidence="3">Chondroitin sulfate proteoglycan 5</fullName>
    </submittedName>
</protein>
<dbReference type="Pfam" id="PF06567">
    <property type="entry name" value="Neural_ProG_Cyt"/>
    <property type="match status" value="1"/>
</dbReference>
<accession>A0A4Z2EEY1</accession>
<evidence type="ECO:0000259" key="2">
    <source>
        <dbReference type="Pfam" id="PF06567"/>
    </source>
</evidence>
<dbReference type="InterPro" id="IPR009505">
    <property type="entry name" value="Neural_ProG_Cyt"/>
</dbReference>
<evidence type="ECO:0000313" key="3">
    <source>
        <dbReference type="EMBL" id="TNN27261.1"/>
    </source>
</evidence>
<dbReference type="OrthoDB" id="9935774at2759"/>
<feature type="compositionally biased region" description="Polar residues" evidence="1">
    <location>
        <begin position="75"/>
        <end position="85"/>
    </location>
</feature>
<dbReference type="Proteomes" id="UP000314294">
    <property type="component" value="Unassembled WGS sequence"/>
</dbReference>